<reference evidence="1 2" key="1">
    <citation type="journal article" date="2019" name="Commun. Biol.">
        <title>The bagworm genome reveals a unique fibroin gene that provides high tensile strength.</title>
        <authorList>
            <person name="Kono N."/>
            <person name="Nakamura H."/>
            <person name="Ohtoshi R."/>
            <person name="Tomita M."/>
            <person name="Numata K."/>
            <person name="Arakawa K."/>
        </authorList>
    </citation>
    <scope>NUCLEOTIDE SEQUENCE [LARGE SCALE GENOMIC DNA]</scope>
</reference>
<gene>
    <name evidence="1" type="ORF">EVAR_4665_1</name>
</gene>
<name>A0A4C1Y926_EUMVA</name>
<comment type="caution">
    <text evidence="1">The sequence shown here is derived from an EMBL/GenBank/DDBJ whole genome shotgun (WGS) entry which is preliminary data.</text>
</comment>
<protein>
    <submittedName>
        <fullName evidence="1">Uncharacterized protein</fullName>
    </submittedName>
</protein>
<sequence length="77" mass="8337">MGRARYANEKSVMSPAAHTLRVQIFKTLSAMIRVRSLSVLTPAQLLNPIDYDLGLDLNPGLDASPGSPHAYVSDTLL</sequence>
<dbReference type="Proteomes" id="UP000299102">
    <property type="component" value="Unassembled WGS sequence"/>
</dbReference>
<accession>A0A4C1Y926</accession>
<dbReference type="EMBL" id="BGZK01001156">
    <property type="protein sequence ID" value="GBP72781.1"/>
    <property type="molecule type" value="Genomic_DNA"/>
</dbReference>
<evidence type="ECO:0000313" key="1">
    <source>
        <dbReference type="EMBL" id="GBP72781.1"/>
    </source>
</evidence>
<evidence type="ECO:0000313" key="2">
    <source>
        <dbReference type="Proteomes" id="UP000299102"/>
    </source>
</evidence>
<organism evidence="1 2">
    <name type="scientific">Eumeta variegata</name>
    <name type="common">Bagworm moth</name>
    <name type="synonym">Eumeta japonica</name>
    <dbReference type="NCBI Taxonomy" id="151549"/>
    <lineage>
        <taxon>Eukaryota</taxon>
        <taxon>Metazoa</taxon>
        <taxon>Ecdysozoa</taxon>
        <taxon>Arthropoda</taxon>
        <taxon>Hexapoda</taxon>
        <taxon>Insecta</taxon>
        <taxon>Pterygota</taxon>
        <taxon>Neoptera</taxon>
        <taxon>Endopterygota</taxon>
        <taxon>Lepidoptera</taxon>
        <taxon>Glossata</taxon>
        <taxon>Ditrysia</taxon>
        <taxon>Tineoidea</taxon>
        <taxon>Psychidae</taxon>
        <taxon>Oiketicinae</taxon>
        <taxon>Eumeta</taxon>
    </lineage>
</organism>
<keyword evidence="2" id="KW-1185">Reference proteome</keyword>
<dbReference type="AlphaFoldDB" id="A0A4C1Y926"/>
<proteinExistence type="predicted"/>